<dbReference type="EMBL" id="ADBV01016836">
    <property type="protein sequence ID" value="EJW72142.1"/>
    <property type="molecule type" value="Genomic_DNA"/>
</dbReference>
<proteinExistence type="predicted"/>
<comment type="caution">
    <text evidence="1">The sequence shown here is derived from an EMBL/GenBank/DDBJ whole genome shotgun (WGS) entry which is preliminary data.</text>
</comment>
<sequence>MDGDIFEQPLTAESLQQILTFFKKNGLTESEEALSREAATVLRLSKDGVDGDTNKHVLFCFFLLVRFLLTTNYDKIRRCSVKL</sequence>
<name>J9E5B3_WUCBA</name>
<dbReference type="Proteomes" id="UP000004810">
    <property type="component" value="Unassembled WGS sequence"/>
</dbReference>
<dbReference type="PROSITE" id="PS50896">
    <property type="entry name" value="LISH"/>
    <property type="match status" value="1"/>
</dbReference>
<reference evidence="2" key="1">
    <citation type="submission" date="2012-08" db="EMBL/GenBank/DDBJ databases">
        <title>The Genome Sequence of Wuchereria bancrofti.</title>
        <authorList>
            <person name="Nutman T.B."/>
            <person name="Fink D.L."/>
            <person name="Russ C."/>
            <person name="Young S."/>
            <person name="Zeng Q."/>
            <person name="Koehrsen M."/>
            <person name="Alvarado L."/>
            <person name="Berlin A."/>
            <person name="Chapman S.B."/>
            <person name="Chen Z."/>
            <person name="Freedman E."/>
            <person name="Gellesch M."/>
            <person name="Goldberg J."/>
            <person name="Griggs A."/>
            <person name="Gujja S."/>
            <person name="Heilman E.R."/>
            <person name="Heiman D."/>
            <person name="Hepburn T."/>
            <person name="Howarth C."/>
            <person name="Jen D."/>
            <person name="Larson L."/>
            <person name="Lewis B."/>
            <person name="Mehta T."/>
            <person name="Park D."/>
            <person name="Pearson M."/>
            <person name="Roberts A."/>
            <person name="Saif S."/>
            <person name="Shea T."/>
            <person name="Shenoy N."/>
            <person name="Sisk P."/>
            <person name="Stolte C."/>
            <person name="Sykes S."/>
            <person name="Walk T."/>
            <person name="White J."/>
            <person name="Yandava C."/>
            <person name="Haas B."/>
            <person name="Henn M.R."/>
            <person name="Nusbaum C."/>
            <person name="Birren B."/>
        </authorList>
    </citation>
    <scope>NUCLEOTIDE SEQUENCE [LARGE SCALE GENOMIC DNA]</scope>
    <source>
        <strain evidence="2">NA</strain>
    </source>
</reference>
<dbReference type="InterPro" id="IPR006594">
    <property type="entry name" value="LisH"/>
</dbReference>
<dbReference type="AlphaFoldDB" id="J9E5B3"/>
<gene>
    <name evidence="1" type="ORF">WUBG_16953</name>
</gene>
<organism evidence="1 2">
    <name type="scientific">Wuchereria bancrofti</name>
    <dbReference type="NCBI Taxonomy" id="6293"/>
    <lineage>
        <taxon>Eukaryota</taxon>
        <taxon>Metazoa</taxon>
        <taxon>Ecdysozoa</taxon>
        <taxon>Nematoda</taxon>
        <taxon>Chromadorea</taxon>
        <taxon>Rhabditida</taxon>
        <taxon>Spirurina</taxon>
        <taxon>Spiruromorpha</taxon>
        <taxon>Filarioidea</taxon>
        <taxon>Onchocercidae</taxon>
        <taxon>Wuchereria</taxon>
    </lineage>
</organism>
<accession>J9E5B3</accession>
<evidence type="ECO:0000313" key="1">
    <source>
        <dbReference type="EMBL" id="EJW72142.1"/>
    </source>
</evidence>
<protein>
    <submittedName>
        <fullName evidence="1">Uncharacterized protein</fullName>
    </submittedName>
</protein>
<evidence type="ECO:0000313" key="2">
    <source>
        <dbReference type="Proteomes" id="UP000004810"/>
    </source>
</evidence>